<gene>
    <name evidence="2" type="ORF">GCM10008956_22580</name>
</gene>
<evidence type="ECO:0008006" key="4">
    <source>
        <dbReference type="Google" id="ProtNLM"/>
    </source>
</evidence>
<name>A0A8H9LBL5_9DEIO</name>
<feature type="region of interest" description="Disordered" evidence="1">
    <location>
        <begin position="90"/>
        <end position="114"/>
    </location>
</feature>
<protein>
    <recommendedName>
        <fullName evidence="4">DUF2946 domain-containing protein</fullName>
    </recommendedName>
</protein>
<evidence type="ECO:0000256" key="1">
    <source>
        <dbReference type="SAM" id="MobiDB-lite"/>
    </source>
</evidence>
<organism evidence="2 3">
    <name type="scientific">Deinococcus arenae</name>
    <dbReference type="NCBI Taxonomy" id="1452751"/>
    <lineage>
        <taxon>Bacteria</taxon>
        <taxon>Thermotogati</taxon>
        <taxon>Deinococcota</taxon>
        <taxon>Deinococci</taxon>
        <taxon>Deinococcales</taxon>
        <taxon>Deinococcaceae</taxon>
        <taxon>Deinococcus</taxon>
    </lineage>
</organism>
<reference evidence="3" key="1">
    <citation type="journal article" date="2019" name="Int. J. Syst. Evol. Microbiol.">
        <title>The Global Catalogue of Microorganisms (GCM) 10K type strain sequencing project: providing services to taxonomists for standard genome sequencing and annotation.</title>
        <authorList>
            <consortium name="The Broad Institute Genomics Platform"/>
            <consortium name="The Broad Institute Genome Sequencing Center for Infectious Disease"/>
            <person name="Wu L."/>
            <person name="Ma J."/>
        </authorList>
    </citation>
    <scope>NUCLEOTIDE SEQUENCE [LARGE SCALE GENOMIC DNA]</scope>
    <source>
        <strain evidence="3">JCM 31047</strain>
    </source>
</reference>
<sequence length="169" mass="17211">MLGAMRAWPTHRRPAPTRAGRWVLALLAVLASLAHLTRSPEAGGLGLTLGTLTQAATRAGHAHEAAAEARVHVHVAGVPCDPPAAQTAEAEAAHADGHALTDAAPNAPPHHAHGDTHCPLCLTAGFALAAADGPRVGPRAQRAPHVTTRTAGPVTFALRHADARAPPLA</sequence>
<dbReference type="AlphaFoldDB" id="A0A8H9LBL5"/>
<dbReference type="EMBL" id="BMQG01000007">
    <property type="protein sequence ID" value="GGM45878.1"/>
    <property type="molecule type" value="Genomic_DNA"/>
</dbReference>
<evidence type="ECO:0000313" key="3">
    <source>
        <dbReference type="Proteomes" id="UP000600547"/>
    </source>
</evidence>
<evidence type="ECO:0000313" key="2">
    <source>
        <dbReference type="EMBL" id="GGM45878.1"/>
    </source>
</evidence>
<accession>A0A8H9LBL5</accession>
<proteinExistence type="predicted"/>
<dbReference type="Proteomes" id="UP000600547">
    <property type="component" value="Unassembled WGS sequence"/>
</dbReference>
<comment type="caution">
    <text evidence="2">The sequence shown here is derived from an EMBL/GenBank/DDBJ whole genome shotgun (WGS) entry which is preliminary data.</text>
</comment>
<keyword evidence="3" id="KW-1185">Reference proteome</keyword>